<dbReference type="Pfam" id="PF12704">
    <property type="entry name" value="MacB_PCD"/>
    <property type="match status" value="1"/>
</dbReference>
<proteinExistence type="inferred from homology"/>
<name>A0AAF0BV16_9ACTN</name>
<comment type="similarity">
    <text evidence="6">Belongs to the ABC-4 integral membrane protein family.</text>
</comment>
<evidence type="ECO:0000259" key="8">
    <source>
        <dbReference type="Pfam" id="PF02687"/>
    </source>
</evidence>
<evidence type="ECO:0000256" key="1">
    <source>
        <dbReference type="ARBA" id="ARBA00004651"/>
    </source>
</evidence>
<dbReference type="Proteomes" id="UP001216390">
    <property type="component" value="Chromosome"/>
</dbReference>
<evidence type="ECO:0000256" key="4">
    <source>
        <dbReference type="ARBA" id="ARBA00022989"/>
    </source>
</evidence>
<sequence>MRWRDALELAARSVLRRPGRAALTLLSVALATALLTALLTIADTAETRVLDELAEGGPISAIQVAAAEAQPGQVEQDDLDAGEEKDLDEAAAQAIAEIPDVRAVLPVLTTPVFVDRPAEQADGTPLDPFQDEIVGVDLSRPGLLPVTVLEGRLPAPSSLTEVAVSQQLLERLGLDPAQADQVVGTEVRLAAGRLFAEADEPPQVRGRWVRLQVVGVVAQEAGTGQLLVPLEQAQAARDWTRSGIDGGEQLGAGASDLTGLVVVAEGIDQVSEVRAAIDDIGYATSAPENVVASVRNYLGVVDIVLTSVGAIALVVAALGIANALLAAVRERQREIGVLKAIGARDRDVLAVFVVEAGVLGFLGGALGTAMGAAVAGGVGELVNRYLVEQGLATVSLRLSPPIIVGGVLGATVLALVGGVVPAWRAARLPARDAVVGG</sequence>
<dbReference type="InterPro" id="IPR003838">
    <property type="entry name" value="ABC3_permease_C"/>
</dbReference>
<keyword evidence="3 7" id="KW-0812">Transmembrane</keyword>
<evidence type="ECO:0000256" key="7">
    <source>
        <dbReference type="SAM" id="Phobius"/>
    </source>
</evidence>
<evidence type="ECO:0000256" key="6">
    <source>
        <dbReference type="ARBA" id="ARBA00038076"/>
    </source>
</evidence>
<feature type="domain" description="ABC3 transporter permease C-terminal" evidence="8">
    <location>
        <begin position="308"/>
        <end position="429"/>
    </location>
</feature>
<dbReference type="InterPro" id="IPR050250">
    <property type="entry name" value="Macrolide_Exporter_MacB"/>
</dbReference>
<keyword evidence="11" id="KW-1185">Reference proteome</keyword>
<reference evidence="10" key="1">
    <citation type="submission" date="2023-01" db="EMBL/GenBank/DDBJ databases">
        <title>The diversity of Class Acidimicrobiia in South China Sea sediment environments and the proposal of Iamia marina sp. nov., a novel species of the genus Iamia.</title>
        <authorList>
            <person name="He Y."/>
            <person name="Tian X."/>
        </authorList>
    </citation>
    <scope>NUCLEOTIDE SEQUENCE</scope>
    <source>
        <strain evidence="10">DSM 19957</strain>
    </source>
</reference>
<dbReference type="RefSeq" id="WP_272735490.1">
    <property type="nucleotide sequence ID" value="NZ_CP116942.1"/>
</dbReference>
<dbReference type="InterPro" id="IPR025857">
    <property type="entry name" value="MacB_PCD"/>
</dbReference>
<keyword evidence="5 7" id="KW-0472">Membrane</keyword>
<dbReference type="AlphaFoldDB" id="A0AAF0BV16"/>
<comment type="subcellular location">
    <subcellularLocation>
        <location evidence="1">Cell membrane</location>
        <topology evidence="1">Multi-pass membrane protein</topology>
    </subcellularLocation>
</comment>
<dbReference type="KEGG" id="ima:PO878_15800"/>
<dbReference type="GO" id="GO:0022857">
    <property type="term" value="F:transmembrane transporter activity"/>
    <property type="evidence" value="ECO:0007669"/>
    <property type="project" value="TreeGrafter"/>
</dbReference>
<feature type="domain" description="MacB-like periplasmic core" evidence="9">
    <location>
        <begin position="22"/>
        <end position="279"/>
    </location>
</feature>
<accession>A0AAF0BV16</accession>
<evidence type="ECO:0000313" key="11">
    <source>
        <dbReference type="Proteomes" id="UP001216390"/>
    </source>
</evidence>
<evidence type="ECO:0000259" key="9">
    <source>
        <dbReference type="Pfam" id="PF12704"/>
    </source>
</evidence>
<dbReference type="PANTHER" id="PTHR30572">
    <property type="entry name" value="MEMBRANE COMPONENT OF TRANSPORTER-RELATED"/>
    <property type="match status" value="1"/>
</dbReference>
<feature type="transmembrane region" description="Helical" evidence="7">
    <location>
        <begin position="349"/>
        <end position="378"/>
    </location>
</feature>
<keyword evidence="4 7" id="KW-1133">Transmembrane helix</keyword>
<protein>
    <submittedName>
        <fullName evidence="10">ABC transporter permease</fullName>
    </submittedName>
</protein>
<evidence type="ECO:0000256" key="2">
    <source>
        <dbReference type="ARBA" id="ARBA00022475"/>
    </source>
</evidence>
<evidence type="ECO:0000256" key="5">
    <source>
        <dbReference type="ARBA" id="ARBA00023136"/>
    </source>
</evidence>
<dbReference type="EMBL" id="CP116942">
    <property type="protein sequence ID" value="WCO65964.1"/>
    <property type="molecule type" value="Genomic_DNA"/>
</dbReference>
<keyword evidence="2" id="KW-1003">Cell membrane</keyword>
<organism evidence="10 11">
    <name type="scientific">Iamia majanohamensis</name>
    <dbReference type="NCBI Taxonomy" id="467976"/>
    <lineage>
        <taxon>Bacteria</taxon>
        <taxon>Bacillati</taxon>
        <taxon>Actinomycetota</taxon>
        <taxon>Acidimicrobiia</taxon>
        <taxon>Acidimicrobiales</taxon>
        <taxon>Iamiaceae</taxon>
        <taxon>Iamia</taxon>
    </lineage>
</organism>
<gene>
    <name evidence="10" type="ORF">PO878_15800</name>
</gene>
<evidence type="ECO:0000256" key="3">
    <source>
        <dbReference type="ARBA" id="ARBA00022692"/>
    </source>
</evidence>
<feature type="transmembrane region" description="Helical" evidence="7">
    <location>
        <begin position="398"/>
        <end position="423"/>
    </location>
</feature>
<evidence type="ECO:0000313" key="10">
    <source>
        <dbReference type="EMBL" id="WCO65964.1"/>
    </source>
</evidence>
<dbReference type="GO" id="GO:0005886">
    <property type="term" value="C:plasma membrane"/>
    <property type="evidence" value="ECO:0007669"/>
    <property type="project" value="UniProtKB-SubCell"/>
</dbReference>
<dbReference type="PANTHER" id="PTHR30572:SF4">
    <property type="entry name" value="ABC TRANSPORTER PERMEASE YTRF"/>
    <property type="match status" value="1"/>
</dbReference>
<feature type="transmembrane region" description="Helical" evidence="7">
    <location>
        <begin position="303"/>
        <end position="328"/>
    </location>
</feature>
<dbReference type="Pfam" id="PF02687">
    <property type="entry name" value="FtsX"/>
    <property type="match status" value="1"/>
</dbReference>